<keyword evidence="1" id="KW-0677">Repeat</keyword>
<dbReference type="InterPro" id="IPR056884">
    <property type="entry name" value="NPHP3-like_N"/>
</dbReference>
<protein>
    <recommendedName>
        <fullName evidence="5">Nephrocystin 3-like N-terminal domain-containing protein</fullName>
    </recommendedName>
</protein>
<feature type="compositionally biased region" description="Acidic residues" evidence="3">
    <location>
        <begin position="1074"/>
        <end position="1109"/>
    </location>
</feature>
<gene>
    <name evidence="6" type="ORF">ARMGADRAFT_1063089</name>
</gene>
<evidence type="ECO:0000313" key="6">
    <source>
        <dbReference type="EMBL" id="PBK92857.1"/>
    </source>
</evidence>
<dbReference type="OMA" id="TAIIWGC"/>
<feature type="region of interest" description="Disordered" evidence="3">
    <location>
        <begin position="1134"/>
        <end position="1179"/>
    </location>
</feature>
<evidence type="ECO:0000313" key="7">
    <source>
        <dbReference type="Proteomes" id="UP000217790"/>
    </source>
</evidence>
<feature type="compositionally biased region" description="Acidic residues" evidence="3">
    <location>
        <begin position="1139"/>
        <end position="1155"/>
    </location>
</feature>
<proteinExistence type="predicted"/>
<dbReference type="Proteomes" id="UP000217790">
    <property type="component" value="Unassembled WGS sequence"/>
</dbReference>
<name>A0A2H3DUR3_ARMGA</name>
<dbReference type="InParanoid" id="A0A2H3DUR3"/>
<feature type="domain" description="Nephrocystin 3-like N-terminal" evidence="5">
    <location>
        <begin position="312"/>
        <end position="449"/>
    </location>
</feature>
<dbReference type="OrthoDB" id="21416at2759"/>
<evidence type="ECO:0000259" key="5">
    <source>
        <dbReference type="Pfam" id="PF24883"/>
    </source>
</evidence>
<reference evidence="7" key="1">
    <citation type="journal article" date="2017" name="Nat. Ecol. Evol.">
        <title>Genome expansion and lineage-specific genetic innovations in the forest pathogenic fungi Armillaria.</title>
        <authorList>
            <person name="Sipos G."/>
            <person name="Prasanna A.N."/>
            <person name="Walter M.C."/>
            <person name="O'Connor E."/>
            <person name="Balint B."/>
            <person name="Krizsan K."/>
            <person name="Kiss B."/>
            <person name="Hess J."/>
            <person name="Varga T."/>
            <person name="Slot J."/>
            <person name="Riley R."/>
            <person name="Boka B."/>
            <person name="Rigling D."/>
            <person name="Barry K."/>
            <person name="Lee J."/>
            <person name="Mihaltcheva S."/>
            <person name="LaButti K."/>
            <person name="Lipzen A."/>
            <person name="Waldron R."/>
            <person name="Moloney N.M."/>
            <person name="Sperisen C."/>
            <person name="Kredics L."/>
            <person name="Vagvoelgyi C."/>
            <person name="Patrignani A."/>
            <person name="Fitzpatrick D."/>
            <person name="Nagy I."/>
            <person name="Doyle S."/>
            <person name="Anderson J.B."/>
            <person name="Grigoriev I.V."/>
            <person name="Gueldener U."/>
            <person name="Muensterkoetter M."/>
            <person name="Nagy L.G."/>
        </authorList>
    </citation>
    <scope>NUCLEOTIDE SEQUENCE [LARGE SCALE GENOMIC DNA]</scope>
    <source>
        <strain evidence="7">Ar21-2</strain>
    </source>
</reference>
<feature type="chain" id="PRO_5013857208" description="Nephrocystin 3-like N-terminal domain-containing protein" evidence="4">
    <location>
        <begin position="17"/>
        <end position="1554"/>
    </location>
</feature>
<dbReference type="STRING" id="47427.A0A2H3DUR3"/>
<feature type="region of interest" description="Disordered" evidence="3">
    <location>
        <begin position="1050"/>
        <end position="1116"/>
    </location>
</feature>
<evidence type="ECO:0000256" key="3">
    <source>
        <dbReference type="SAM" id="MobiDB-lite"/>
    </source>
</evidence>
<feature type="compositionally biased region" description="Basic and acidic residues" evidence="3">
    <location>
        <begin position="1050"/>
        <end position="1073"/>
    </location>
</feature>
<evidence type="ECO:0000256" key="2">
    <source>
        <dbReference type="SAM" id="Coils"/>
    </source>
</evidence>
<evidence type="ECO:0000256" key="1">
    <source>
        <dbReference type="ARBA" id="ARBA00022737"/>
    </source>
</evidence>
<keyword evidence="4" id="KW-0732">Signal</keyword>
<dbReference type="SUPFAM" id="SSF52540">
    <property type="entry name" value="P-loop containing nucleoside triphosphate hydrolases"/>
    <property type="match status" value="1"/>
</dbReference>
<dbReference type="InterPro" id="IPR027417">
    <property type="entry name" value="P-loop_NTPase"/>
</dbReference>
<keyword evidence="7" id="KW-1185">Reference proteome</keyword>
<evidence type="ECO:0000256" key="4">
    <source>
        <dbReference type="SAM" id="SignalP"/>
    </source>
</evidence>
<accession>A0A2H3DUR3</accession>
<dbReference type="PANTHER" id="PTHR10039">
    <property type="entry name" value="AMELOGENIN"/>
    <property type="match status" value="1"/>
</dbReference>
<dbReference type="EMBL" id="KZ293657">
    <property type="protein sequence ID" value="PBK92857.1"/>
    <property type="molecule type" value="Genomic_DNA"/>
</dbReference>
<feature type="signal peptide" evidence="4">
    <location>
        <begin position="1"/>
        <end position="16"/>
    </location>
</feature>
<dbReference type="Pfam" id="PF24883">
    <property type="entry name" value="NPHP3_N"/>
    <property type="match status" value="1"/>
</dbReference>
<feature type="coiled-coil region" evidence="2">
    <location>
        <begin position="246"/>
        <end position="278"/>
    </location>
</feature>
<feature type="compositionally biased region" description="Acidic residues" evidence="3">
    <location>
        <begin position="1163"/>
        <end position="1177"/>
    </location>
</feature>
<keyword evidence="2" id="KW-0175">Coiled coil</keyword>
<dbReference type="Gene3D" id="3.40.50.300">
    <property type="entry name" value="P-loop containing nucleotide triphosphate hydrolases"/>
    <property type="match status" value="1"/>
</dbReference>
<dbReference type="PANTHER" id="PTHR10039:SF14">
    <property type="entry name" value="NACHT DOMAIN-CONTAINING PROTEIN"/>
    <property type="match status" value="1"/>
</dbReference>
<organism evidence="6 7">
    <name type="scientific">Armillaria gallica</name>
    <name type="common">Bulbous honey fungus</name>
    <name type="synonym">Armillaria bulbosa</name>
    <dbReference type="NCBI Taxonomy" id="47427"/>
    <lineage>
        <taxon>Eukaryota</taxon>
        <taxon>Fungi</taxon>
        <taxon>Dikarya</taxon>
        <taxon>Basidiomycota</taxon>
        <taxon>Agaricomycotina</taxon>
        <taxon>Agaricomycetes</taxon>
        <taxon>Agaricomycetidae</taxon>
        <taxon>Agaricales</taxon>
        <taxon>Marasmiineae</taxon>
        <taxon>Physalacriaceae</taxon>
        <taxon>Armillaria</taxon>
    </lineage>
</organism>
<sequence length="1554" mass="179301">MCSLLSAGSSLHLAMAQTIATTIPNPNRSIFRSALDKYIEQLDRKKLQKKKFIASCLHTASSNPTAEMVNSLIRANEENGVQSQRRKTVARVLGPIVGALKDFDQVVSSLASADPMPSSIIWAALSVIVKGAHRYIELFEKIRRELNDLRFEIERMVEYEDLYGNSENLRVLLCDSYMSLFRFWSAVEKQCEESFVKGVLKEAFSINTDKLNKIIEEMKANGEGIAKLAQIVEARLEKGTREDAMREWAEARLERIENRKERQAASNFREELRQEQQDDHYRKFCSWLASQEANGFNTGRHNTNVSNRAKKTCQWLLANSDYIAWKEAHTTTSNTTSASILWVHGLPGSGKTFLCSRAIQEVQETYPDAAVTYHFFQFDKSNTAVVTLKILADRLFQIYWDRHQRVSEELYSKTQRNSFLAENIEEVIELLVKDLASKVFFFIDGLDEELDIDSRDNPNLDSRWNAALSVLRFIIGLAERFPHTIRLWYSSQYHPRIEKAFRKHTTGVLDIKDEARGDVEFYLLDQLAELEEMEVSREQKEDIMVKLAERAREEGNFLWARFMVSDLREVADDLTKIKDFIAGGYPSSIDDHYKRIFSRIDTRHRQLACKVFALISFARRPLRIKEIREAVGILRSRDNLRESMPFTSKLKHVFAPLIEVRKSANNVSEDDNTCHLFHSTVRTYLDKHPEIFQCSDKITTDYCRMTPNVIADACLSYLSQDCYAKLLWRSNDGRWNVRYNNQNEPVEDHRFLVYSAKYWNRHVDDLNVLDSPNLMKERVRAFMISPNFQTCLQVQSVWFNWQFQTFWTSTASNRTFLRRVLPQWFIESEDTGFRLLLQNYRLFLREWRYFLRGHCDDPGCAMLRYNGQVDRCWWAALGPRNFLSEMQGRYTSFAFKVDDNDAAAEWEKNILCENVCMSGTSVKILRLKSHDRISKCLIFVCEHWILKDVSIPVLVERQTIQTDEISTNWPAYVNDYKDESSKMRIGRALPAAFDSDCSTLRLGAQIFVIDQNGHYIPVEGVEQAKASLQSSCFEDWAIRGHHIVLATRRRENDKAASEESLKTQSISRDRDGNLDEIAEEEEPDVDGDDEGDDDSLVSDDSSVDEDEAYESWSDCSTEYSDDLLFEDDMISPWARPENEVDGDSDPTESDEESSETDEKSESGDDNTESEEDSDSDFDPSVIVGYRELHNDDEDTLWDTDDHDDHGYSWQRNRTFHSDDEDSNDLSVDHFHRRKPKSTGGMRATITVFDIRSHAVRKVFHYSQQIRYELYDSPPVIHPTSSLIVWPLSSGEVLFADFIGNTYLSRQLRPSTAHTRQIFMKCRFSTSGQYLHVACLEGQSRPQRRKKENGSVKLALMVSTYRLCMKKTSRSPPTLIHRARVSLGSETSISVSNLPCTLTWTTKELYFTYSNAELRVYRVSLFNPNKGILDGSIPSVLVPEEAVFLPGTAQKRKVYFFPSNDDRLPSKVVIGSETRSENQVENEDHCDIEIYYGHSFGLDVSPPIGCYLKKPDLGDWVESHDHSRIPENLGIGQFERLLEKFNPEDDCDLEPYLFG</sequence>